<protein>
    <recommendedName>
        <fullName evidence="2">Coiled-coil domain-containing protein 43</fullName>
    </recommendedName>
</protein>
<feature type="coiled-coil region" evidence="4">
    <location>
        <begin position="126"/>
        <end position="154"/>
    </location>
</feature>
<gene>
    <name evidence="7" type="ORF">pdam_00018350</name>
</gene>
<dbReference type="AlphaFoldDB" id="A0A3M6ULA9"/>
<dbReference type="EMBL" id="RCHS01001261">
    <property type="protein sequence ID" value="RMX54435.1"/>
    <property type="molecule type" value="Genomic_DNA"/>
</dbReference>
<evidence type="ECO:0000256" key="1">
    <source>
        <dbReference type="ARBA" id="ARBA00005305"/>
    </source>
</evidence>
<feature type="domain" description="CCDC43 PWI-like" evidence="6">
    <location>
        <begin position="45"/>
        <end position="125"/>
    </location>
</feature>
<dbReference type="Proteomes" id="UP000275408">
    <property type="component" value="Unassembled WGS sequence"/>
</dbReference>
<dbReference type="Pfam" id="PF26091">
    <property type="entry name" value="PWI_CCDC43"/>
    <property type="match status" value="1"/>
</dbReference>
<sequence length="269" mass="31067">MYMFDDMTGLFAGQHVTLVRFREPEDAVRVGSGIAQDLKMADGATQEEAFEEWLSSRMKQLGLDEDVFGSYITGVLDSEDTDEDRKDALKGILDGMTLCENILKLQQYPLNDLCNEVIERWRTSRAEVLQEKELEKEQKATEKQNRLAEIMEKQASTVSSRKSTQADADREVKKLLLAQYGHESDEDYCTESDDEQASCSSAEKDLGMVKNMNTQSVADKEKDKRDKMKEESEQRKQQIKEAKEKQKQKADERKEKERKRTQKGERRTR</sequence>
<name>A0A3M6ULA9_POCDA</name>
<dbReference type="PANTHER" id="PTHR31684:SF2">
    <property type="entry name" value="COILED-COIL DOMAIN-CONTAINING PROTEIN 43"/>
    <property type="match status" value="1"/>
</dbReference>
<feature type="region of interest" description="Disordered" evidence="5">
    <location>
        <begin position="183"/>
        <end position="269"/>
    </location>
</feature>
<keyword evidence="8" id="KW-1185">Reference proteome</keyword>
<feature type="compositionally biased region" description="Acidic residues" evidence="5">
    <location>
        <begin position="184"/>
        <end position="196"/>
    </location>
</feature>
<dbReference type="InterPro" id="IPR037666">
    <property type="entry name" value="CCDC43"/>
</dbReference>
<accession>A0A3M6ULA9</accession>
<dbReference type="InterPro" id="IPR058771">
    <property type="entry name" value="PWI_CCDC43"/>
</dbReference>
<organism evidence="7 8">
    <name type="scientific">Pocillopora damicornis</name>
    <name type="common">Cauliflower coral</name>
    <name type="synonym">Millepora damicornis</name>
    <dbReference type="NCBI Taxonomy" id="46731"/>
    <lineage>
        <taxon>Eukaryota</taxon>
        <taxon>Metazoa</taxon>
        <taxon>Cnidaria</taxon>
        <taxon>Anthozoa</taxon>
        <taxon>Hexacorallia</taxon>
        <taxon>Scleractinia</taxon>
        <taxon>Astrocoeniina</taxon>
        <taxon>Pocilloporidae</taxon>
        <taxon>Pocillopora</taxon>
    </lineage>
</organism>
<dbReference type="STRING" id="46731.A0A3M6ULA9"/>
<feature type="compositionally biased region" description="Basic and acidic residues" evidence="5">
    <location>
        <begin position="218"/>
        <end position="255"/>
    </location>
</feature>
<comment type="caution">
    <text evidence="7">The sequence shown here is derived from an EMBL/GenBank/DDBJ whole genome shotgun (WGS) entry which is preliminary data.</text>
</comment>
<evidence type="ECO:0000256" key="5">
    <source>
        <dbReference type="SAM" id="MobiDB-lite"/>
    </source>
</evidence>
<comment type="similarity">
    <text evidence="1">Belongs to the CCDC43 family.</text>
</comment>
<evidence type="ECO:0000256" key="2">
    <source>
        <dbReference type="ARBA" id="ARBA00016648"/>
    </source>
</evidence>
<reference evidence="7 8" key="1">
    <citation type="journal article" date="2018" name="Sci. Rep.">
        <title>Comparative analysis of the Pocillopora damicornis genome highlights role of immune system in coral evolution.</title>
        <authorList>
            <person name="Cunning R."/>
            <person name="Bay R.A."/>
            <person name="Gillette P."/>
            <person name="Baker A.C."/>
            <person name="Traylor-Knowles N."/>
        </authorList>
    </citation>
    <scope>NUCLEOTIDE SEQUENCE [LARGE SCALE GENOMIC DNA]</scope>
    <source>
        <strain evidence="7">RSMAS</strain>
        <tissue evidence="7">Whole animal</tissue>
    </source>
</reference>
<evidence type="ECO:0000313" key="8">
    <source>
        <dbReference type="Proteomes" id="UP000275408"/>
    </source>
</evidence>
<evidence type="ECO:0000259" key="6">
    <source>
        <dbReference type="Pfam" id="PF26091"/>
    </source>
</evidence>
<keyword evidence="3 4" id="KW-0175">Coiled coil</keyword>
<evidence type="ECO:0000256" key="4">
    <source>
        <dbReference type="SAM" id="Coils"/>
    </source>
</evidence>
<evidence type="ECO:0000256" key="3">
    <source>
        <dbReference type="ARBA" id="ARBA00023054"/>
    </source>
</evidence>
<dbReference type="OrthoDB" id="2187466at2759"/>
<dbReference type="PANTHER" id="PTHR31684">
    <property type="entry name" value="COILED-COIL DOMAIN-CONTAINING PROTEIN 43"/>
    <property type="match status" value="1"/>
</dbReference>
<proteinExistence type="inferred from homology"/>
<evidence type="ECO:0000313" key="7">
    <source>
        <dbReference type="EMBL" id="RMX54435.1"/>
    </source>
</evidence>